<evidence type="ECO:0000256" key="9">
    <source>
        <dbReference type="ARBA" id="ARBA00054633"/>
    </source>
</evidence>
<dbReference type="InterPro" id="IPR043129">
    <property type="entry name" value="ATPase_NBD"/>
</dbReference>
<evidence type="ECO:0000256" key="3">
    <source>
        <dbReference type="ARBA" id="ARBA00022679"/>
    </source>
</evidence>
<feature type="binding site" evidence="10">
    <location>
        <position position="143"/>
    </location>
    <ligand>
        <name>sn-glycerol 3-phosphate</name>
        <dbReference type="ChEBI" id="CHEBI:57597"/>
    </ligand>
</feature>
<dbReference type="InterPro" id="IPR000577">
    <property type="entry name" value="Carb_kinase_FGGY"/>
</dbReference>
<dbReference type="SUPFAM" id="SSF53067">
    <property type="entry name" value="Actin-like ATPase domain"/>
    <property type="match status" value="2"/>
</dbReference>
<organism evidence="14 15">
    <name type="scientific">Longimycelium tulufanense</name>
    <dbReference type="NCBI Taxonomy" id="907463"/>
    <lineage>
        <taxon>Bacteria</taxon>
        <taxon>Bacillati</taxon>
        <taxon>Actinomycetota</taxon>
        <taxon>Actinomycetes</taxon>
        <taxon>Pseudonocardiales</taxon>
        <taxon>Pseudonocardiaceae</taxon>
        <taxon>Longimycelium</taxon>
    </lineage>
</organism>
<reference evidence="14" key="1">
    <citation type="journal article" date="2014" name="Int. J. Syst. Evol. Microbiol.">
        <title>Complete genome sequence of Corynebacterium casei LMG S-19264T (=DSM 44701T), isolated from a smear-ripened cheese.</title>
        <authorList>
            <consortium name="US DOE Joint Genome Institute (JGI-PGF)"/>
            <person name="Walter F."/>
            <person name="Albersmeier A."/>
            <person name="Kalinowski J."/>
            <person name="Ruckert C."/>
        </authorList>
    </citation>
    <scope>NUCLEOTIDE SEQUENCE</scope>
    <source>
        <strain evidence="14">CGMCC 4.5737</strain>
    </source>
</reference>
<gene>
    <name evidence="14" type="primary">glpK2</name>
    <name evidence="10" type="synonym">glpK</name>
    <name evidence="14" type="ORF">GCM10012275_47330</name>
</gene>
<dbReference type="InterPro" id="IPR018485">
    <property type="entry name" value="FGGY_C"/>
</dbReference>
<feature type="binding site" evidence="10">
    <location>
        <position position="91"/>
    </location>
    <ligand>
        <name>sn-glycerol 3-phosphate</name>
        <dbReference type="ChEBI" id="CHEBI:57597"/>
    </ligand>
</feature>
<dbReference type="InterPro" id="IPR018483">
    <property type="entry name" value="Carb_kinase_FGGY_CS"/>
</dbReference>
<feature type="binding site" evidence="10">
    <location>
        <position position="91"/>
    </location>
    <ligand>
        <name>glycerol</name>
        <dbReference type="ChEBI" id="CHEBI:17754"/>
    </ligand>
</feature>
<feature type="binding site" evidence="10">
    <location>
        <position position="25"/>
    </location>
    <ligand>
        <name>ADP</name>
        <dbReference type="ChEBI" id="CHEBI:456216"/>
    </ligand>
</feature>
<dbReference type="PROSITE" id="PS00933">
    <property type="entry name" value="FGGY_KINASES_1"/>
    <property type="match status" value="1"/>
</dbReference>
<name>A0A8J3FX34_9PSEU</name>
<dbReference type="GO" id="GO:0006072">
    <property type="term" value="P:glycerol-3-phosphate metabolic process"/>
    <property type="evidence" value="ECO:0007669"/>
    <property type="project" value="InterPro"/>
</dbReference>
<evidence type="ECO:0000256" key="11">
    <source>
        <dbReference type="RuleBase" id="RU003733"/>
    </source>
</evidence>
<dbReference type="GO" id="GO:0019563">
    <property type="term" value="P:glycerol catabolic process"/>
    <property type="evidence" value="ECO:0007669"/>
    <property type="project" value="UniProtKB-UniRule"/>
</dbReference>
<dbReference type="GO" id="GO:0005829">
    <property type="term" value="C:cytosol"/>
    <property type="evidence" value="ECO:0007669"/>
    <property type="project" value="UniProtKB-ARBA"/>
</dbReference>
<dbReference type="GO" id="GO:0004370">
    <property type="term" value="F:glycerol kinase activity"/>
    <property type="evidence" value="ECO:0007669"/>
    <property type="project" value="UniProtKB-UniRule"/>
</dbReference>
<feature type="binding site" evidence="10">
    <location>
        <position position="21"/>
    </location>
    <ligand>
        <name>sn-glycerol 3-phosphate</name>
        <dbReference type="ChEBI" id="CHEBI:57597"/>
    </ligand>
</feature>
<feature type="binding site" evidence="10">
    <location>
        <position position="248"/>
    </location>
    <ligand>
        <name>sn-glycerol 3-phosphate</name>
        <dbReference type="ChEBI" id="CHEBI:57597"/>
    </ligand>
</feature>
<evidence type="ECO:0000256" key="6">
    <source>
        <dbReference type="ARBA" id="ARBA00022798"/>
    </source>
</evidence>
<dbReference type="Pfam" id="PF00370">
    <property type="entry name" value="FGGY_N"/>
    <property type="match status" value="1"/>
</dbReference>
<dbReference type="FunFam" id="3.30.420.40:FF:000007">
    <property type="entry name" value="Glycerol kinase"/>
    <property type="match status" value="1"/>
</dbReference>
<comment type="catalytic activity">
    <reaction evidence="8 10">
        <text>glycerol + ATP = sn-glycerol 3-phosphate + ADP + H(+)</text>
        <dbReference type="Rhea" id="RHEA:21644"/>
        <dbReference type="ChEBI" id="CHEBI:15378"/>
        <dbReference type="ChEBI" id="CHEBI:17754"/>
        <dbReference type="ChEBI" id="CHEBI:30616"/>
        <dbReference type="ChEBI" id="CHEBI:57597"/>
        <dbReference type="ChEBI" id="CHEBI:456216"/>
        <dbReference type="EC" id="2.7.1.30"/>
    </reaction>
</comment>
<evidence type="ECO:0000313" key="14">
    <source>
        <dbReference type="EMBL" id="GGM71424.1"/>
    </source>
</evidence>
<dbReference type="GO" id="GO:0005524">
    <property type="term" value="F:ATP binding"/>
    <property type="evidence" value="ECO:0007669"/>
    <property type="project" value="UniProtKB-UniRule"/>
</dbReference>
<evidence type="ECO:0000313" key="15">
    <source>
        <dbReference type="Proteomes" id="UP000637578"/>
    </source>
</evidence>
<dbReference type="InterPro" id="IPR005999">
    <property type="entry name" value="Glycerol_kin"/>
</dbReference>
<feature type="binding site" evidence="10">
    <location>
        <position position="318"/>
    </location>
    <ligand>
        <name>ATP</name>
        <dbReference type="ChEBI" id="CHEBI:30616"/>
    </ligand>
</feature>
<dbReference type="HAMAP" id="MF_00186">
    <property type="entry name" value="Glycerol_kin"/>
    <property type="match status" value="1"/>
</dbReference>
<dbReference type="EC" id="2.7.1.30" evidence="10"/>
<dbReference type="InterPro" id="IPR018484">
    <property type="entry name" value="FGGY_N"/>
</dbReference>
<evidence type="ECO:0000259" key="13">
    <source>
        <dbReference type="Pfam" id="PF02782"/>
    </source>
</evidence>
<feature type="binding site" evidence="10">
    <location>
        <position position="314"/>
    </location>
    <ligand>
        <name>ATP</name>
        <dbReference type="ChEBI" id="CHEBI:30616"/>
    </ligand>
</feature>
<evidence type="ECO:0000256" key="8">
    <source>
        <dbReference type="ARBA" id="ARBA00052101"/>
    </source>
</evidence>
<dbReference type="PANTHER" id="PTHR10196">
    <property type="entry name" value="SUGAR KINASE"/>
    <property type="match status" value="1"/>
</dbReference>
<dbReference type="UniPathway" id="UPA00618">
    <property type="reaction ID" value="UER00672"/>
</dbReference>
<feature type="binding site" evidence="10">
    <location>
        <position position="419"/>
    </location>
    <ligand>
        <name>ADP</name>
        <dbReference type="ChEBI" id="CHEBI:456216"/>
    </ligand>
</feature>
<sequence>MTSNPRNPVSHRYIAAIDQGTTSSRCIVFDSSGSIVSVAQKEHRQIFPRPGWVEHDAEEIWANVLDVVHGALQKMSITVHDLAAVGITNQRETTVLWDAETGRPVHNAIVWQDTRTDQLVRELAADGGQDRFREKSGLPLATYFSGPKIRWLLDNVPGVRELAEAGKVLFGTMDTWLIWKLTGKHVTDVTNASRTMLMNLRTLDWDDELLAAMDVPRAMLPEIRSSAEVYGQATGTLQGLPVASALGDQQAALFGQTCYAPGEGKCTYGTGSFLLLNTGTEPVTSANGLITTVGYRIGDQPVTYALEGAIAVTGSLVQWLRDNVGLITSAPEIETLALTVEDNGGCYFVPAFAGLFAPHWRSDARGVIAGLTGYITKGHLARAVLEATAWQTREVVDAMNADSGVELSTLKVDGGMTANNMLMQFLSDVLDVPVVRPIIAETTCLGAAYAAGLAVGFWPDVDALRQNWHRAAEWLPAMDAKTRDRGYRKWRKAVQRTMDWIDEDDE</sequence>
<feature type="domain" description="Carbohydrate kinase FGGY C-terminal" evidence="13">
    <location>
        <begin position="265"/>
        <end position="454"/>
    </location>
</feature>
<feature type="binding site" evidence="10">
    <location>
        <position position="23"/>
    </location>
    <ligand>
        <name>ATP</name>
        <dbReference type="ChEBI" id="CHEBI:30616"/>
    </ligand>
</feature>
<feature type="binding site" evidence="10">
    <location>
        <position position="270"/>
    </location>
    <ligand>
        <name>ATP</name>
        <dbReference type="ChEBI" id="CHEBI:30616"/>
    </ligand>
</feature>
<keyword evidence="6 10" id="KW-0319">Glycerol metabolism</keyword>
<keyword evidence="5 10" id="KW-0418">Kinase</keyword>
<feature type="binding site" evidence="10">
    <location>
        <position position="21"/>
    </location>
    <ligand>
        <name>ADP</name>
        <dbReference type="ChEBI" id="CHEBI:456216"/>
    </ligand>
</feature>
<evidence type="ECO:0000256" key="2">
    <source>
        <dbReference type="ARBA" id="ARBA00009156"/>
    </source>
</evidence>
<feature type="binding site" evidence="10">
    <location>
        <position position="314"/>
    </location>
    <ligand>
        <name>ADP</name>
        <dbReference type="ChEBI" id="CHEBI:456216"/>
    </ligand>
</feature>
<feature type="binding site" evidence="10">
    <location>
        <position position="21"/>
    </location>
    <ligand>
        <name>ATP</name>
        <dbReference type="ChEBI" id="CHEBI:30616"/>
    </ligand>
</feature>
<comment type="activity regulation">
    <text evidence="10">Inhibited by fructose 1,6-bisphosphate (FBP).</text>
</comment>
<feature type="binding site" evidence="10">
    <location>
        <position position="249"/>
    </location>
    <ligand>
        <name>glycerol</name>
        <dbReference type="ChEBI" id="CHEBI:17754"/>
    </ligand>
</feature>
<evidence type="ECO:0000256" key="1">
    <source>
        <dbReference type="ARBA" id="ARBA00005190"/>
    </source>
</evidence>
<dbReference type="PANTHER" id="PTHR10196:SF69">
    <property type="entry name" value="GLYCEROL KINASE"/>
    <property type="match status" value="1"/>
</dbReference>
<comment type="function">
    <text evidence="9 10">Key enzyme in the regulation of glycerol uptake and metabolism. Catalyzes the phosphorylation of glycerol to yield sn-glycerol 3-phosphate.</text>
</comment>
<keyword evidence="4 10" id="KW-0547">Nucleotide-binding</keyword>
<reference evidence="14" key="2">
    <citation type="submission" date="2020-09" db="EMBL/GenBank/DDBJ databases">
        <authorList>
            <person name="Sun Q."/>
            <person name="Zhou Y."/>
        </authorList>
    </citation>
    <scope>NUCLEOTIDE SEQUENCE</scope>
    <source>
        <strain evidence="14">CGMCC 4.5737</strain>
    </source>
</reference>
<feature type="binding site" evidence="10">
    <location>
        <position position="92"/>
    </location>
    <ligand>
        <name>sn-glycerol 3-phosphate</name>
        <dbReference type="ChEBI" id="CHEBI:57597"/>
    </ligand>
</feature>
<keyword evidence="3 10" id="KW-0808">Transferase</keyword>
<dbReference type="NCBIfam" id="NF000756">
    <property type="entry name" value="PRK00047.1"/>
    <property type="match status" value="1"/>
</dbReference>
<feature type="binding site" evidence="10">
    <location>
        <position position="92"/>
    </location>
    <ligand>
        <name>glycerol</name>
        <dbReference type="ChEBI" id="CHEBI:17754"/>
    </ligand>
</feature>
<comment type="caution">
    <text evidence="14">The sequence shown here is derived from an EMBL/GenBank/DDBJ whole genome shotgun (WGS) entry which is preliminary data.</text>
</comment>
<dbReference type="CDD" id="cd07769">
    <property type="entry name" value="ASKHA_NBD_FGGY_GK"/>
    <property type="match status" value="1"/>
</dbReference>
<keyword evidence="7 10" id="KW-0067">ATP-binding</keyword>
<protein>
    <recommendedName>
        <fullName evidence="10">Glycerol kinase</fullName>
        <ecNumber evidence="10">2.7.1.30</ecNumber>
    </recommendedName>
    <alternativeName>
        <fullName evidence="10">ATP:glycerol 3-phosphotransferase</fullName>
    </alternativeName>
    <alternativeName>
        <fullName evidence="10">Glycerokinase</fullName>
        <shortName evidence="10">GK</shortName>
    </alternativeName>
</protein>
<feature type="domain" description="Carbohydrate kinase FGGY N-terminal" evidence="12">
    <location>
        <begin position="13"/>
        <end position="255"/>
    </location>
</feature>
<comment type="pathway">
    <text evidence="1 10">Polyol metabolism; glycerol degradation via glycerol kinase pathway; sn-glycerol 3-phosphate from glycerol: step 1/1.</text>
</comment>
<feature type="binding site" evidence="10">
    <location>
        <position position="415"/>
    </location>
    <ligand>
        <name>ADP</name>
        <dbReference type="ChEBI" id="CHEBI:456216"/>
    </ligand>
</feature>
<evidence type="ECO:0000256" key="10">
    <source>
        <dbReference type="HAMAP-Rule" id="MF_00186"/>
    </source>
</evidence>
<keyword evidence="15" id="KW-1185">Reference proteome</keyword>
<dbReference type="Pfam" id="PF02782">
    <property type="entry name" value="FGGY_C"/>
    <property type="match status" value="1"/>
</dbReference>
<dbReference type="PROSITE" id="PS00445">
    <property type="entry name" value="FGGY_KINASES_2"/>
    <property type="match status" value="1"/>
</dbReference>
<feature type="binding site" evidence="10">
    <location>
        <position position="415"/>
    </location>
    <ligand>
        <name>ATP</name>
        <dbReference type="ChEBI" id="CHEBI:30616"/>
    </ligand>
</feature>
<proteinExistence type="inferred from homology"/>
<dbReference type="Gene3D" id="3.30.420.40">
    <property type="match status" value="2"/>
</dbReference>
<evidence type="ECO:0000259" key="12">
    <source>
        <dbReference type="Pfam" id="PF00370"/>
    </source>
</evidence>
<accession>A0A8J3FX34</accession>
<evidence type="ECO:0000256" key="5">
    <source>
        <dbReference type="ARBA" id="ARBA00022777"/>
    </source>
</evidence>
<feature type="binding site" evidence="10">
    <location>
        <position position="22"/>
    </location>
    <ligand>
        <name>ATP</name>
        <dbReference type="ChEBI" id="CHEBI:30616"/>
    </ligand>
</feature>
<dbReference type="EMBL" id="BMMK01000026">
    <property type="protein sequence ID" value="GGM71424.1"/>
    <property type="molecule type" value="Genomic_DNA"/>
</dbReference>
<evidence type="ECO:0000256" key="7">
    <source>
        <dbReference type="ARBA" id="ARBA00022840"/>
    </source>
</evidence>
<dbReference type="PIRSF" id="PIRSF000538">
    <property type="entry name" value="GlpK"/>
    <property type="match status" value="1"/>
</dbReference>
<dbReference type="FunFam" id="3.30.420.40:FF:000008">
    <property type="entry name" value="Glycerol kinase"/>
    <property type="match status" value="1"/>
</dbReference>
<feature type="binding site" evidence="10">
    <location>
        <position position="143"/>
    </location>
    <ligand>
        <name>glycerol</name>
        <dbReference type="ChEBI" id="CHEBI:17754"/>
    </ligand>
</feature>
<feature type="binding site" evidence="10">
    <location>
        <position position="248"/>
    </location>
    <ligand>
        <name>glycerol</name>
        <dbReference type="ChEBI" id="CHEBI:17754"/>
    </ligand>
</feature>
<dbReference type="AlphaFoldDB" id="A0A8J3FX34"/>
<comment type="similarity">
    <text evidence="2 10 11">Belongs to the FGGY kinase family.</text>
</comment>
<dbReference type="Proteomes" id="UP000637578">
    <property type="component" value="Unassembled WGS sequence"/>
</dbReference>
<feature type="binding site" evidence="10">
    <location>
        <position position="270"/>
    </location>
    <ligand>
        <name>ADP</name>
        <dbReference type="ChEBI" id="CHEBI:456216"/>
    </ligand>
</feature>
<dbReference type="NCBIfam" id="TIGR01311">
    <property type="entry name" value="glycerol_kin"/>
    <property type="match status" value="1"/>
</dbReference>
<evidence type="ECO:0000256" key="4">
    <source>
        <dbReference type="ARBA" id="ARBA00022741"/>
    </source>
</evidence>